<gene>
    <name evidence="5" type="ORF">ACFPFW_07910</name>
</gene>
<dbReference type="PANTHER" id="PTHR30469:SF11">
    <property type="entry name" value="BLL4320 PROTEIN"/>
    <property type="match status" value="1"/>
</dbReference>
<evidence type="ECO:0000259" key="2">
    <source>
        <dbReference type="Pfam" id="PF25917"/>
    </source>
</evidence>
<evidence type="ECO:0000313" key="6">
    <source>
        <dbReference type="Proteomes" id="UP001595796"/>
    </source>
</evidence>
<evidence type="ECO:0000256" key="1">
    <source>
        <dbReference type="ARBA" id="ARBA00009477"/>
    </source>
</evidence>
<feature type="domain" description="YknX-like C-terminal permuted SH3-like" evidence="4">
    <location>
        <begin position="297"/>
        <end position="365"/>
    </location>
</feature>
<proteinExistence type="inferred from homology"/>
<dbReference type="PANTHER" id="PTHR30469">
    <property type="entry name" value="MULTIDRUG RESISTANCE PROTEIN MDTA"/>
    <property type="match status" value="1"/>
</dbReference>
<dbReference type="Gene3D" id="2.40.30.170">
    <property type="match status" value="1"/>
</dbReference>
<organism evidence="5 6">
    <name type="scientific">Flaviflagellibacter deserti</name>
    <dbReference type="NCBI Taxonomy" id="2267266"/>
    <lineage>
        <taxon>Bacteria</taxon>
        <taxon>Pseudomonadati</taxon>
        <taxon>Pseudomonadota</taxon>
        <taxon>Alphaproteobacteria</taxon>
        <taxon>Hyphomicrobiales</taxon>
        <taxon>Flaviflagellibacter</taxon>
    </lineage>
</organism>
<dbReference type="Pfam" id="PF25989">
    <property type="entry name" value="YknX_C"/>
    <property type="match status" value="1"/>
</dbReference>
<protein>
    <submittedName>
        <fullName evidence="5">Efflux RND transporter periplasmic adaptor subunit</fullName>
    </submittedName>
</protein>
<dbReference type="Gene3D" id="2.40.50.100">
    <property type="match status" value="1"/>
</dbReference>
<dbReference type="RefSeq" id="WP_114956502.1">
    <property type="nucleotide sequence ID" value="NZ_JBHSJF010000006.1"/>
</dbReference>
<evidence type="ECO:0000259" key="4">
    <source>
        <dbReference type="Pfam" id="PF25989"/>
    </source>
</evidence>
<keyword evidence="6" id="KW-1185">Reference proteome</keyword>
<feature type="domain" description="Multidrug resistance protein MdtA-like barrel-sandwich hybrid" evidence="2">
    <location>
        <begin position="85"/>
        <end position="209"/>
    </location>
</feature>
<dbReference type="SUPFAM" id="SSF111369">
    <property type="entry name" value="HlyD-like secretion proteins"/>
    <property type="match status" value="1"/>
</dbReference>
<accession>A0ABV9Z1E3</accession>
<dbReference type="NCBIfam" id="TIGR01730">
    <property type="entry name" value="RND_mfp"/>
    <property type="match status" value="1"/>
</dbReference>
<sequence length="373" mass="38968">MKRASLIALGGLAVVVTGVYGLSQTEGGLEGIWRTATATEGPALAAPVTTASAPKQGAPVETAKARSIPAMTELQSVGSLSSDESVSVAAEIAGRIASIGAREGEAVKTGDTLVQLDDALARAEMANVEANLRLAQSNYDRATTLTRSGAGTERARDEALAALETGRAAVELARVRLDKMNIRAPFDGTVGIRTVSVGAYAQIGQALMNLEKIDTLKLDFRLPEINLRDVHVGQTVLITVDAYPGQTYEGQVYAIDPLLDVNGRALKIRARLQNPGNRLRPGLFARVTVTGASRGNVVVVPEGAIVPRGNDVFVYRVEGGKALESKVKLGERRAGQVEVVEGLTADSMVVVAGQGRLRDGAVVEVIAAAAEPS</sequence>
<dbReference type="InterPro" id="IPR006143">
    <property type="entry name" value="RND_pump_MFP"/>
</dbReference>
<dbReference type="Proteomes" id="UP001595796">
    <property type="component" value="Unassembled WGS sequence"/>
</dbReference>
<evidence type="ECO:0000313" key="5">
    <source>
        <dbReference type="EMBL" id="MFC5067941.1"/>
    </source>
</evidence>
<dbReference type="InterPro" id="IPR058637">
    <property type="entry name" value="YknX-like_C"/>
</dbReference>
<reference evidence="6" key="1">
    <citation type="journal article" date="2019" name="Int. J. Syst. Evol. Microbiol.">
        <title>The Global Catalogue of Microorganisms (GCM) 10K type strain sequencing project: providing services to taxonomists for standard genome sequencing and annotation.</title>
        <authorList>
            <consortium name="The Broad Institute Genomics Platform"/>
            <consortium name="The Broad Institute Genome Sequencing Center for Infectious Disease"/>
            <person name="Wu L."/>
            <person name="Ma J."/>
        </authorList>
    </citation>
    <scope>NUCLEOTIDE SEQUENCE [LARGE SCALE GENOMIC DNA]</scope>
    <source>
        <strain evidence="6">CGMCC 1.16444</strain>
    </source>
</reference>
<dbReference type="EMBL" id="JBHSJF010000006">
    <property type="protein sequence ID" value="MFC5067941.1"/>
    <property type="molecule type" value="Genomic_DNA"/>
</dbReference>
<dbReference type="InterPro" id="IPR058792">
    <property type="entry name" value="Beta-barrel_RND_2"/>
</dbReference>
<dbReference type="Gene3D" id="1.10.287.470">
    <property type="entry name" value="Helix hairpin bin"/>
    <property type="match status" value="1"/>
</dbReference>
<name>A0ABV9Z1E3_9HYPH</name>
<feature type="domain" description="CusB-like beta-barrel" evidence="3">
    <location>
        <begin position="219"/>
        <end position="292"/>
    </location>
</feature>
<dbReference type="Gene3D" id="2.40.420.20">
    <property type="match status" value="1"/>
</dbReference>
<dbReference type="InterPro" id="IPR058625">
    <property type="entry name" value="MdtA-like_BSH"/>
</dbReference>
<comment type="caution">
    <text evidence="5">The sequence shown here is derived from an EMBL/GenBank/DDBJ whole genome shotgun (WGS) entry which is preliminary data.</text>
</comment>
<comment type="similarity">
    <text evidence="1">Belongs to the membrane fusion protein (MFP) (TC 8.A.1) family.</text>
</comment>
<evidence type="ECO:0000259" key="3">
    <source>
        <dbReference type="Pfam" id="PF25954"/>
    </source>
</evidence>
<dbReference type="Pfam" id="PF25917">
    <property type="entry name" value="BSH_RND"/>
    <property type="match status" value="1"/>
</dbReference>
<dbReference type="Pfam" id="PF25954">
    <property type="entry name" value="Beta-barrel_RND_2"/>
    <property type="match status" value="1"/>
</dbReference>